<comment type="subunit">
    <text evidence="3">Homotetramer.</text>
</comment>
<sequence>MSLKQVDLSEEDLAFHKEVGLINRWWQSPKQSHVQRQIFHVIKAEKHRFGVHRPYTASDVASLRSSLGVEYPASVQALKLWSLLHEHRRNGTAEMTFGMIDPVMASQMEGQQTIYVSGALCAFSKADCIGQDMSDYPWDTVPKAASTIFKSQVYHDARQRQDRMRRSKEERATMSHARDYLLPIVADADMGFGSQTATMKLVKRLVEAGVAMFHLDDLSLSGKRFTDGGGHTVVSTREYLRRLGAARLQLDIMGAETLILCRCDIDGAQYITTDIDPRDHPYILGATVDVEPLASLGNASSARVKEWKRRAKVKTFDETVECNATEEQITEYHHLLKSKSVCSLQERQRIAGQVLKGKEVFFDWQSARTCDGRYLYSPSVQAILDRSLAAAPLGDATWARMDLIMDKLVKFHNEFRKVYPERLFACGYSATFPFPSMGYSDEDVKNFHRSLAKLGIVWQVQPGFALQGLNYTTKKFSSMFGEEGIGGYVRDIQEPAMKVDTDGYEKMQWSGGYITDAYGDLLAGL</sequence>
<gene>
    <name evidence="7" type="ORF">CSOL1703_00018189</name>
</gene>
<dbReference type="Gene3D" id="1.10.10.850">
    <property type="match status" value="1"/>
</dbReference>
<comment type="cofactor">
    <cofactor evidence="6">
        <name>Mg(2+)</name>
        <dbReference type="ChEBI" id="CHEBI:18420"/>
    </cofactor>
    <text evidence="6">Can also use Mn(2+) ion.</text>
</comment>
<reference evidence="7 8" key="2">
    <citation type="submission" date="2021-10" db="EMBL/GenBank/DDBJ databases">
        <authorList>
            <person name="Piombo E."/>
        </authorList>
    </citation>
    <scope>NUCLEOTIDE SEQUENCE [LARGE SCALE GENOMIC DNA]</scope>
</reference>
<evidence type="ECO:0000256" key="2">
    <source>
        <dbReference type="ARBA" id="ARBA00005704"/>
    </source>
</evidence>
<evidence type="ECO:0000256" key="1">
    <source>
        <dbReference type="ARBA" id="ARBA00001050"/>
    </source>
</evidence>
<keyword evidence="6" id="KW-0479">Metal-binding</keyword>
<dbReference type="GO" id="GO:0046872">
    <property type="term" value="F:metal ion binding"/>
    <property type="evidence" value="ECO:0007669"/>
    <property type="project" value="UniProtKB-KW"/>
</dbReference>
<dbReference type="GO" id="GO:0046421">
    <property type="term" value="F:methylisocitrate lyase activity"/>
    <property type="evidence" value="ECO:0007669"/>
    <property type="project" value="UniProtKB-EC"/>
</dbReference>
<dbReference type="InterPro" id="IPR006254">
    <property type="entry name" value="Isocitrate_lyase"/>
</dbReference>
<evidence type="ECO:0000313" key="7">
    <source>
        <dbReference type="EMBL" id="CAH0056950.1"/>
    </source>
</evidence>
<evidence type="ECO:0000313" key="8">
    <source>
        <dbReference type="Proteomes" id="UP000775872"/>
    </source>
</evidence>
<reference evidence="8" key="1">
    <citation type="submission" date="2019-06" db="EMBL/GenBank/DDBJ databases">
        <authorList>
            <person name="Broberg M."/>
        </authorList>
    </citation>
    <scope>NUCLEOTIDE SEQUENCE [LARGE SCALE GENOMIC DNA]</scope>
</reference>
<organism evidence="7 8">
    <name type="scientific">Clonostachys solani</name>
    <dbReference type="NCBI Taxonomy" id="160281"/>
    <lineage>
        <taxon>Eukaryota</taxon>
        <taxon>Fungi</taxon>
        <taxon>Dikarya</taxon>
        <taxon>Ascomycota</taxon>
        <taxon>Pezizomycotina</taxon>
        <taxon>Sordariomycetes</taxon>
        <taxon>Hypocreomycetidae</taxon>
        <taxon>Hypocreales</taxon>
        <taxon>Bionectriaceae</taxon>
        <taxon>Clonostachys</taxon>
    </lineage>
</organism>
<dbReference type="OrthoDB" id="1923844at2759"/>
<evidence type="ECO:0000256" key="6">
    <source>
        <dbReference type="PIRSR" id="PIRSR001362-3"/>
    </source>
</evidence>
<evidence type="ECO:0000256" key="5">
    <source>
        <dbReference type="PIRNR" id="PIRNR001362"/>
    </source>
</evidence>
<dbReference type="InterPro" id="IPR015813">
    <property type="entry name" value="Pyrv/PenolPyrv_kinase-like_dom"/>
</dbReference>
<evidence type="ECO:0000256" key="4">
    <source>
        <dbReference type="ARBA" id="ARBA00023239"/>
    </source>
</evidence>
<name>A0A9P0ERB6_9HYPO</name>
<dbReference type="InterPro" id="IPR040442">
    <property type="entry name" value="Pyrv_kinase-like_dom_sf"/>
</dbReference>
<evidence type="ECO:0000256" key="3">
    <source>
        <dbReference type="ARBA" id="ARBA00011881"/>
    </source>
</evidence>
<dbReference type="GO" id="GO:0004451">
    <property type="term" value="F:isocitrate lyase activity"/>
    <property type="evidence" value="ECO:0007669"/>
    <property type="project" value="InterPro"/>
</dbReference>
<dbReference type="PIRSF" id="PIRSF001362">
    <property type="entry name" value="Isocit_lyase"/>
    <property type="match status" value="1"/>
</dbReference>
<dbReference type="EMBL" id="CABFOC020000067">
    <property type="protein sequence ID" value="CAH0056950.1"/>
    <property type="molecule type" value="Genomic_DNA"/>
</dbReference>
<keyword evidence="8" id="KW-1185">Reference proteome</keyword>
<dbReference type="AlphaFoldDB" id="A0A9P0ERB6"/>
<proteinExistence type="inferred from homology"/>
<dbReference type="Gene3D" id="3.20.20.60">
    <property type="entry name" value="Phosphoenolpyruvate-binding domains"/>
    <property type="match status" value="1"/>
</dbReference>
<comment type="catalytic activity">
    <reaction evidence="1">
        <text>(2S,3R)-3-hydroxybutane-1,2,3-tricarboxylate = pyruvate + succinate</text>
        <dbReference type="Rhea" id="RHEA:16809"/>
        <dbReference type="ChEBI" id="CHEBI:15361"/>
        <dbReference type="ChEBI" id="CHEBI:30031"/>
        <dbReference type="ChEBI" id="CHEBI:57429"/>
        <dbReference type="EC" id="4.1.3.30"/>
    </reaction>
</comment>
<keyword evidence="4 5" id="KW-0456">Lyase</keyword>
<dbReference type="Pfam" id="PF00463">
    <property type="entry name" value="ICL"/>
    <property type="match status" value="1"/>
</dbReference>
<feature type="binding site" evidence="6">
    <location>
        <position position="187"/>
    </location>
    <ligand>
        <name>Mg(2+)</name>
        <dbReference type="ChEBI" id="CHEBI:18420"/>
    </ligand>
</feature>
<dbReference type="PANTHER" id="PTHR21631">
    <property type="entry name" value="ISOCITRATE LYASE/MALATE SYNTHASE"/>
    <property type="match status" value="1"/>
</dbReference>
<protein>
    <recommendedName>
        <fullName evidence="5">Isocitrate lyase</fullName>
    </recommendedName>
</protein>
<dbReference type="SUPFAM" id="SSF51621">
    <property type="entry name" value="Phosphoenolpyruvate/pyruvate domain"/>
    <property type="match status" value="1"/>
</dbReference>
<comment type="similarity">
    <text evidence="2 5">Belongs to the isocitrate lyase/PEP mutase superfamily. Isocitrate lyase family.</text>
</comment>
<dbReference type="Proteomes" id="UP000775872">
    <property type="component" value="Unassembled WGS sequence"/>
</dbReference>
<accession>A0A9P0ERB6</accession>
<comment type="caution">
    <text evidence="7">The sequence shown here is derived from an EMBL/GenBank/DDBJ whole genome shotgun (WGS) entry which is preliminary data.</text>
</comment>
<dbReference type="GO" id="GO:0019752">
    <property type="term" value="P:carboxylic acid metabolic process"/>
    <property type="evidence" value="ECO:0007669"/>
    <property type="project" value="InterPro"/>
</dbReference>
<keyword evidence="6" id="KW-0460">Magnesium</keyword>
<dbReference type="NCBIfam" id="TIGR01346">
    <property type="entry name" value="isocit_lyase"/>
    <property type="match status" value="1"/>
</dbReference>
<dbReference type="PANTHER" id="PTHR21631:SF3">
    <property type="entry name" value="BIFUNCTIONAL GLYOXYLATE CYCLE PROTEIN"/>
    <property type="match status" value="1"/>
</dbReference>